<dbReference type="EMBL" id="APRL01000014">
    <property type="protein sequence ID" value="ENW91471.1"/>
    <property type="molecule type" value="Genomic_DNA"/>
</dbReference>
<dbReference type="Pfam" id="PF07715">
    <property type="entry name" value="Plug"/>
    <property type="match status" value="1"/>
</dbReference>
<evidence type="ECO:0000256" key="3">
    <source>
        <dbReference type="ARBA" id="ARBA00022448"/>
    </source>
</evidence>
<dbReference type="PATRIC" id="fig|1217703.3.peg.3456"/>
<evidence type="ECO:0000256" key="17">
    <source>
        <dbReference type="SAM" id="SignalP"/>
    </source>
</evidence>
<evidence type="ECO:0000256" key="13">
    <source>
        <dbReference type="ARBA" id="ARBA00023237"/>
    </source>
</evidence>
<keyword evidence="11 14" id="KW-0472">Membrane</keyword>
<evidence type="ECO:0000256" key="2">
    <source>
        <dbReference type="ARBA" id="ARBA00009810"/>
    </source>
</evidence>
<gene>
    <name evidence="20" type="ORF">F904_03561</name>
</gene>
<keyword evidence="4 14" id="KW-1134">Transmembrane beta strand</keyword>
<evidence type="ECO:0000313" key="21">
    <source>
        <dbReference type="Proteomes" id="UP000013261"/>
    </source>
</evidence>
<keyword evidence="21" id="KW-1185">Reference proteome</keyword>
<dbReference type="RefSeq" id="WP_005192267.1">
    <property type="nucleotide sequence ID" value="NZ_KB850051.1"/>
</dbReference>
<evidence type="ECO:0000256" key="11">
    <source>
        <dbReference type="ARBA" id="ARBA00023136"/>
    </source>
</evidence>
<dbReference type="GO" id="GO:0009279">
    <property type="term" value="C:cell outer membrane"/>
    <property type="evidence" value="ECO:0007669"/>
    <property type="project" value="UniProtKB-SubCell"/>
</dbReference>
<dbReference type="InterPro" id="IPR037066">
    <property type="entry name" value="Plug_dom_sf"/>
</dbReference>
<dbReference type="AlphaFoldDB" id="N9ML73"/>
<evidence type="ECO:0000256" key="4">
    <source>
        <dbReference type="ARBA" id="ARBA00022452"/>
    </source>
</evidence>
<evidence type="ECO:0000256" key="15">
    <source>
        <dbReference type="PROSITE-ProRule" id="PRU10144"/>
    </source>
</evidence>
<dbReference type="NCBIfam" id="NF007447">
    <property type="entry name" value="PRK10003.1"/>
    <property type="match status" value="1"/>
</dbReference>
<evidence type="ECO:0000256" key="10">
    <source>
        <dbReference type="ARBA" id="ARBA00023077"/>
    </source>
</evidence>
<dbReference type="InterPro" id="IPR000531">
    <property type="entry name" value="Beta-barrel_TonB"/>
</dbReference>
<comment type="subcellular location">
    <subcellularLocation>
        <location evidence="1 14">Cell outer membrane</location>
        <topology evidence="1 14">Multi-pass membrane protein</topology>
    </subcellularLocation>
</comment>
<dbReference type="FunFam" id="2.170.130.10:FF:000010">
    <property type="entry name" value="Ferripyoverdine receptor"/>
    <property type="match status" value="1"/>
</dbReference>
<sequence>MHQQPTLNVFKAHPLVLAMAAILLPSLAFAEGDNSTENAKLPTITVKADELEKEKTAYAVKKTTTAVPLGLSVKETPQSVSIITEQRIKDQGLTSLVDVAENVTGINAQRYETNRNSLHARGFQIDNYQIDGVPTRYEQPWSSGETATSAVLFDRIEVVRGATGLMTGPGNPSAAINMIRKRATSTVPTGNLEVSGGSWNNYRVTGDISNSLNESGSLRGRAVAQYEQGDSYIDLLNKQALTTLLTGEADLTENTLLSAGVSYQENKGDSPMWGGLPVWYSDGSRAKWDRSKTTSTKWARWDSDYTNLFADITHRFNENWNAKLSYSRGDRNGDSKLLYLSGSPDKNTGLGLGAFAGSYITNTQQDDIGLQVNGKFELLGQQHELTLGYIHSTQDFKSDSRNANYATQPEINFNNWNGSYPAPKWSDASFYEKSKTKQDAVYFATRWTILEPLKLILGGRLTDFQKTGNGLWTPAYDIKHNNEFTPYAGVIYDFNDAISAYASYTSIFQPQSEQDINGKVLNPIEGKSTEIGLKSGWFDGRLNGTLALFKIEQDNLAQQAGVHENKDIYYRAAKGTESKGFELELSGEILPDWKLTAGYSQFKATDINGDDINSELPRKMIQTFTTYQLPDKFSALTVGGGVNWQSSTYVKAVNPLKVTEKVEQGSYALVNLMARYQLTKDFSAQLNINNLFDKEYYGIFPAYGQTTWGTPRNATLALRYQF</sequence>
<proteinExistence type="inferred from homology"/>
<dbReference type="Gene3D" id="2.40.170.20">
    <property type="entry name" value="TonB-dependent receptor, beta-barrel domain"/>
    <property type="match status" value="1"/>
</dbReference>
<evidence type="ECO:0000256" key="8">
    <source>
        <dbReference type="ARBA" id="ARBA00023004"/>
    </source>
</evidence>
<evidence type="ECO:0000256" key="6">
    <source>
        <dbReference type="ARBA" id="ARBA00022692"/>
    </source>
</evidence>
<dbReference type="InterPro" id="IPR036942">
    <property type="entry name" value="Beta-barrel_TonB_sf"/>
</dbReference>
<dbReference type="GO" id="GO:0038023">
    <property type="term" value="F:signaling receptor activity"/>
    <property type="evidence" value="ECO:0007669"/>
    <property type="project" value="InterPro"/>
</dbReference>
<dbReference type="InterPro" id="IPR012910">
    <property type="entry name" value="Plug_dom"/>
</dbReference>
<feature type="domain" description="TonB-dependent receptor-like beta-barrel" evidence="18">
    <location>
        <begin position="259"/>
        <end position="691"/>
    </location>
</feature>
<evidence type="ECO:0000313" key="20">
    <source>
        <dbReference type="EMBL" id="ENW91471.1"/>
    </source>
</evidence>
<evidence type="ECO:0000259" key="19">
    <source>
        <dbReference type="Pfam" id="PF07715"/>
    </source>
</evidence>
<dbReference type="HOGENOM" id="CLU_008287_9_3_6"/>
<evidence type="ECO:0008006" key="22">
    <source>
        <dbReference type="Google" id="ProtNLM"/>
    </source>
</evidence>
<feature type="signal peptide" evidence="17">
    <location>
        <begin position="1"/>
        <end position="30"/>
    </location>
</feature>
<feature type="chain" id="PRO_5004146786" description="TonB-dependent siderophore receptor" evidence="17">
    <location>
        <begin position="31"/>
        <end position="722"/>
    </location>
</feature>
<dbReference type="CDD" id="cd01347">
    <property type="entry name" value="ligand_gated_channel"/>
    <property type="match status" value="1"/>
</dbReference>
<dbReference type="GO" id="GO:0015891">
    <property type="term" value="P:siderophore transport"/>
    <property type="evidence" value="ECO:0007669"/>
    <property type="project" value="InterPro"/>
</dbReference>
<name>N9ML73_9GAMM</name>
<dbReference type="eggNOG" id="COG4773">
    <property type="taxonomic scope" value="Bacteria"/>
</dbReference>
<dbReference type="Proteomes" id="UP000013261">
    <property type="component" value="Unassembled WGS sequence"/>
</dbReference>
<dbReference type="NCBIfam" id="TIGR01783">
    <property type="entry name" value="TonB-siderophor"/>
    <property type="match status" value="1"/>
</dbReference>
<evidence type="ECO:0000256" key="1">
    <source>
        <dbReference type="ARBA" id="ARBA00004571"/>
    </source>
</evidence>
<evidence type="ECO:0000256" key="7">
    <source>
        <dbReference type="ARBA" id="ARBA00022729"/>
    </source>
</evidence>
<dbReference type="InterPro" id="IPR010917">
    <property type="entry name" value="TonB_rcpt_CS"/>
</dbReference>
<keyword evidence="9" id="KW-0406">Ion transport</keyword>
<accession>N9ML73</accession>
<dbReference type="SUPFAM" id="SSF56935">
    <property type="entry name" value="Porins"/>
    <property type="match status" value="1"/>
</dbReference>
<reference evidence="20 21" key="1">
    <citation type="submission" date="2013-02" db="EMBL/GenBank/DDBJ databases">
        <title>The Genome Sequence of Acinetobacter sp. ANC 4105.</title>
        <authorList>
            <consortium name="The Broad Institute Genome Sequencing Platform"/>
            <consortium name="The Broad Institute Genome Sequencing Center for Infectious Disease"/>
            <person name="Cerqueira G."/>
            <person name="Feldgarden M."/>
            <person name="Courvalin P."/>
            <person name="Perichon B."/>
            <person name="Grillot-Courvalin C."/>
            <person name="Clermont D."/>
            <person name="Rocha E."/>
            <person name="Yoon E.-J."/>
            <person name="Nemec A."/>
            <person name="Walker B."/>
            <person name="Young S.K."/>
            <person name="Zeng Q."/>
            <person name="Gargeya S."/>
            <person name="Fitzgerald M."/>
            <person name="Haas B."/>
            <person name="Abouelleil A."/>
            <person name="Alvarado L."/>
            <person name="Arachchi H.M."/>
            <person name="Berlin A.M."/>
            <person name="Chapman S.B."/>
            <person name="Dewar J."/>
            <person name="Goldberg J."/>
            <person name="Griggs A."/>
            <person name="Gujja S."/>
            <person name="Hansen M."/>
            <person name="Howarth C."/>
            <person name="Imamovic A."/>
            <person name="Larimer J."/>
            <person name="McCowan C."/>
            <person name="Murphy C."/>
            <person name="Neiman D."/>
            <person name="Pearson M."/>
            <person name="Priest M."/>
            <person name="Roberts A."/>
            <person name="Saif S."/>
            <person name="Shea T."/>
            <person name="Sisk P."/>
            <person name="Sykes S."/>
            <person name="Wortman J."/>
            <person name="Nusbaum C."/>
            <person name="Birren B."/>
        </authorList>
    </citation>
    <scope>NUCLEOTIDE SEQUENCE [LARGE SCALE GENOMIC DNA]</scope>
    <source>
        <strain evidence="20 21">ANC 4105</strain>
    </source>
</reference>
<organism evidence="20 21">
    <name type="scientific">Acinetobacter dispersus</name>
    <dbReference type="NCBI Taxonomy" id="70348"/>
    <lineage>
        <taxon>Bacteria</taxon>
        <taxon>Pseudomonadati</taxon>
        <taxon>Pseudomonadota</taxon>
        <taxon>Gammaproteobacteria</taxon>
        <taxon>Moraxellales</taxon>
        <taxon>Moraxellaceae</taxon>
        <taxon>Acinetobacter</taxon>
    </lineage>
</organism>
<dbReference type="GO" id="GO:0015344">
    <property type="term" value="F:siderophore uptake transmembrane transporter activity"/>
    <property type="evidence" value="ECO:0007669"/>
    <property type="project" value="TreeGrafter"/>
</dbReference>
<feature type="short sequence motif" description="TonB C-terminal box" evidence="15">
    <location>
        <begin position="705"/>
        <end position="722"/>
    </location>
</feature>
<dbReference type="PROSITE" id="PS01156">
    <property type="entry name" value="TONB_DEPENDENT_REC_2"/>
    <property type="match status" value="1"/>
</dbReference>
<evidence type="ECO:0000256" key="16">
    <source>
        <dbReference type="RuleBase" id="RU003357"/>
    </source>
</evidence>
<dbReference type="Pfam" id="PF00593">
    <property type="entry name" value="TonB_dep_Rec_b-barrel"/>
    <property type="match status" value="1"/>
</dbReference>
<keyword evidence="12" id="KW-0675">Receptor</keyword>
<dbReference type="InterPro" id="IPR010105">
    <property type="entry name" value="TonB_sidphr_rcpt"/>
</dbReference>
<protein>
    <recommendedName>
        <fullName evidence="22">TonB-dependent siderophore receptor</fullName>
    </recommendedName>
</protein>
<keyword evidence="5" id="KW-0410">Iron transport</keyword>
<keyword evidence="6 14" id="KW-0812">Transmembrane</keyword>
<evidence type="ECO:0000256" key="5">
    <source>
        <dbReference type="ARBA" id="ARBA00022496"/>
    </source>
</evidence>
<dbReference type="PANTHER" id="PTHR32552">
    <property type="entry name" value="FERRICHROME IRON RECEPTOR-RELATED"/>
    <property type="match status" value="1"/>
</dbReference>
<dbReference type="PROSITE" id="PS52016">
    <property type="entry name" value="TONB_DEPENDENT_REC_3"/>
    <property type="match status" value="1"/>
</dbReference>
<evidence type="ECO:0000256" key="14">
    <source>
        <dbReference type="PROSITE-ProRule" id="PRU01360"/>
    </source>
</evidence>
<dbReference type="PANTHER" id="PTHR32552:SF74">
    <property type="entry name" value="HYDROXAMATE SIDEROPHORE RECEPTOR FHUE"/>
    <property type="match status" value="1"/>
</dbReference>
<keyword evidence="10 16" id="KW-0798">TonB box</keyword>
<comment type="similarity">
    <text evidence="2 14 16">Belongs to the TonB-dependent receptor family.</text>
</comment>
<evidence type="ECO:0000256" key="9">
    <source>
        <dbReference type="ARBA" id="ARBA00023065"/>
    </source>
</evidence>
<evidence type="ECO:0000256" key="12">
    <source>
        <dbReference type="ARBA" id="ARBA00023170"/>
    </source>
</evidence>
<dbReference type="InterPro" id="IPR039426">
    <property type="entry name" value="TonB-dep_rcpt-like"/>
</dbReference>
<dbReference type="Gene3D" id="2.170.130.10">
    <property type="entry name" value="TonB-dependent receptor, plug domain"/>
    <property type="match status" value="1"/>
</dbReference>
<evidence type="ECO:0000259" key="18">
    <source>
        <dbReference type="Pfam" id="PF00593"/>
    </source>
</evidence>
<keyword evidence="7 17" id="KW-0732">Signal</keyword>
<feature type="domain" description="TonB-dependent receptor plug" evidence="19">
    <location>
        <begin position="73"/>
        <end position="173"/>
    </location>
</feature>
<keyword evidence="8" id="KW-0408">Iron</keyword>
<comment type="caution">
    <text evidence="20">The sequence shown here is derived from an EMBL/GenBank/DDBJ whole genome shotgun (WGS) entry which is preliminary data.</text>
</comment>
<keyword evidence="13 14" id="KW-0998">Cell outer membrane</keyword>
<keyword evidence="3 14" id="KW-0813">Transport</keyword>
<dbReference type="OrthoDB" id="8663017at2"/>